<keyword evidence="1 4" id="KW-0479">Metal-binding</keyword>
<dbReference type="OrthoDB" id="9795018at2"/>
<dbReference type="Gene3D" id="3.20.20.140">
    <property type="entry name" value="Metal-dependent hydrolases"/>
    <property type="match status" value="1"/>
</dbReference>
<name>A0A329QT64_9ACTN</name>
<feature type="binding site" evidence="4">
    <location>
        <position position="172"/>
    </location>
    <ligand>
        <name>Zn(2+)</name>
        <dbReference type="ChEBI" id="CHEBI:29105"/>
        <label>2</label>
    </ligand>
</feature>
<accession>A0A329QT64</accession>
<dbReference type="GO" id="GO:0008270">
    <property type="term" value="F:zinc ion binding"/>
    <property type="evidence" value="ECO:0007669"/>
    <property type="project" value="InterPro"/>
</dbReference>
<evidence type="ECO:0000256" key="4">
    <source>
        <dbReference type="PIRSR" id="PIRSR601559-51"/>
    </source>
</evidence>
<dbReference type="InterPro" id="IPR001559">
    <property type="entry name" value="Phosphotriesterase"/>
</dbReference>
<evidence type="ECO:0000256" key="1">
    <source>
        <dbReference type="ARBA" id="ARBA00022723"/>
    </source>
</evidence>
<dbReference type="PANTHER" id="PTHR10819:SF3">
    <property type="entry name" value="PHOSPHOTRIESTERASE-RELATED PROTEIN"/>
    <property type="match status" value="1"/>
</dbReference>
<dbReference type="SUPFAM" id="SSF51556">
    <property type="entry name" value="Metallo-dependent hydrolases"/>
    <property type="match status" value="1"/>
</dbReference>
<sequence length="310" mass="33273">MGIRTVRGDIRPDQLGRTDYHEHLLMRSPVLVGDELDDLECSAEETEQLRDAGIDALVELTPWGCGRDPDGVAMIAQRTGVTIVLATGVHREAHYDRDHWIRKIAPEDLTERFVADITTGCASNGGSPDDSDVLAGVIKVGAGYWSISDFERRALRAAAAAHQRTGAPIVCHLELGTAAWEVVELLTGAGVAAERIALAHADRNPDPLLHADLAGEGVYLGYDGAGRTKYWPDSVLVDCLLDVAERGGSERILLGGDVARRSSFRAYGGLPGMRYLPGTFVPRVARAGGDELVETILVANPARFLAFALG</sequence>
<keyword evidence="2" id="KW-0378">Hydrolase</keyword>
<evidence type="ECO:0000256" key="3">
    <source>
        <dbReference type="PIRSR" id="PIRSR601559-50"/>
    </source>
</evidence>
<proteinExistence type="inferred from homology"/>
<feature type="binding site" evidence="4">
    <location>
        <position position="23"/>
    </location>
    <ligand>
        <name>Zn(2+)</name>
        <dbReference type="ChEBI" id="CHEBI:29105"/>
        <label>1</label>
    </ligand>
</feature>
<dbReference type="EMBL" id="QMIG01000006">
    <property type="protein sequence ID" value="RAW15467.1"/>
    <property type="molecule type" value="Genomic_DNA"/>
</dbReference>
<dbReference type="Pfam" id="PF02126">
    <property type="entry name" value="PTE"/>
    <property type="match status" value="1"/>
</dbReference>
<gene>
    <name evidence="6" type="ORF">DPM12_09500</name>
</gene>
<feature type="modified residue" description="N6-carboxylysine" evidence="3 5">
    <location>
        <position position="139"/>
    </location>
</feature>
<evidence type="ECO:0000313" key="6">
    <source>
        <dbReference type="EMBL" id="RAW15467.1"/>
    </source>
</evidence>
<comment type="caution">
    <text evidence="6">The sequence shown here is derived from an EMBL/GenBank/DDBJ whole genome shotgun (WGS) entry which is preliminary data.</text>
</comment>
<comment type="similarity">
    <text evidence="5">Belongs to the metallo-dependent hydrolases superfamily. Phosphotriesterase family.</text>
</comment>
<protein>
    <submittedName>
        <fullName evidence="6">Aryldialkylphosphatase</fullName>
    </submittedName>
</protein>
<dbReference type="AlphaFoldDB" id="A0A329QT64"/>
<reference evidence="6 7" key="1">
    <citation type="submission" date="2018-06" db="EMBL/GenBank/DDBJ databases">
        <title>Phytoactinopolyspora halophila sp. nov., a novel halophilic actinomycete isolated from a saline soil in China.</title>
        <authorList>
            <person name="Tang S.-K."/>
        </authorList>
    </citation>
    <scope>NUCLEOTIDE SEQUENCE [LARGE SCALE GENOMIC DNA]</scope>
    <source>
        <strain evidence="6 7">YIM 96934</strain>
    </source>
</reference>
<dbReference type="GO" id="GO:0016787">
    <property type="term" value="F:hydrolase activity"/>
    <property type="evidence" value="ECO:0007669"/>
    <property type="project" value="UniProtKB-KW"/>
</dbReference>
<dbReference type="PIRSF" id="PIRSF016839">
    <property type="entry name" value="PhP"/>
    <property type="match status" value="1"/>
</dbReference>
<dbReference type="PROSITE" id="PS51347">
    <property type="entry name" value="PHOSPHOTRIESTERASE_2"/>
    <property type="match status" value="1"/>
</dbReference>
<organism evidence="6 7">
    <name type="scientific">Phytoactinopolyspora halophila</name>
    <dbReference type="NCBI Taxonomy" id="1981511"/>
    <lineage>
        <taxon>Bacteria</taxon>
        <taxon>Bacillati</taxon>
        <taxon>Actinomycetota</taxon>
        <taxon>Actinomycetes</taxon>
        <taxon>Jiangellales</taxon>
        <taxon>Jiangellaceae</taxon>
        <taxon>Phytoactinopolyspora</taxon>
    </lineage>
</organism>
<comment type="cofactor">
    <cofactor evidence="4">
        <name>a divalent metal cation</name>
        <dbReference type="ChEBI" id="CHEBI:60240"/>
    </cofactor>
    <text evidence="4">Binds 2 divalent metal cations per subunit.</text>
</comment>
<keyword evidence="7" id="KW-1185">Reference proteome</keyword>
<evidence type="ECO:0000313" key="7">
    <source>
        <dbReference type="Proteomes" id="UP000250462"/>
    </source>
</evidence>
<feature type="binding site" description="via carbamate group" evidence="4">
    <location>
        <position position="139"/>
    </location>
    <ligand>
        <name>Zn(2+)</name>
        <dbReference type="ChEBI" id="CHEBI:29105"/>
        <label>1</label>
    </ligand>
</feature>
<feature type="binding site" evidence="4">
    <location>
        <position position="21"/>
    </location>
    <ligand>
        <name>Zn(2+)</name>
        <dbReference type="ChEBI" id="CHEBI:29105"/>
        <label>1</label>
    </ligand>
</feature>
<dbReference type="InterPro" id="IPR032466">
    <property type="entry name" value="Metal_Hydrolase"/>
</dbReference>
<feature type="binding site" evidence="4">
    <location>
        <position position="257"/>
    </location>
    <ligand>
        <name>Zn(2+)</name>
        <dbReference type="ChEBI" id="CHEBI:29105"/>
        <label>1</label>
    </ligand>
</feature>
<feature type="binding site" evidence="4">
    <location>
        <position position="200"/>
    </location>
    <ligand>
        <name>Zn(2+)</name>
        <dbReference type="ChEBI" id="CHEBI:29105"/>
        <label>2</label>
    </ligand>
</feature>
<evidence type="ECO:0000256" key="2">
    <source>
        <dbReference type="ARBA" id="ARBA00022801"/>
    </source>
</evidence>
<dbReference type="Proteomes" id="UP000250462">
    <property type="component" value="Unassembled WGS sequence"/>
</dbReference>
<dbReference type="PANTHER" id="PTHR10819">
    <property type="entry name" value="PHOSPHOTRIESTERASE-RELATED"/>
    <property type="match status" value="1"/>
</dbReference>
<evidence type="ECO:0000256" key="5">
    <source>
        <dbReference type="PROSITE-ProRule" id="PRU00679"/>
    </source>
</evidence>
<feature type="binding site" description="via carbamate group" evidence="4">
    <location>
        <position position="139"/>
    </location>
    <ligand>
        <name>Zn(2+)</name>
        <dbReference type="ChEBI" id="CHEBI:29105"/>
        <label>2</label>
    </ligand>
</feature>